<reference evidence="1 2" key="1">
    <citation type="submission" date="2019-08" db="EMBL/GenBank/DDBJ databases">
        <title>Selenomonas sp. mPRGC5 and Selenomonas sp. mPRGC8 isolated from ruminal fluid of dairy goat (Capra hircus).</title>
        <authorList>
            <person name="Poothong S."/>
            <person name="Nuengjamnong C."/>
            <person name="Tanasupawat S."/>
        </authorList>
    </citation>
    <scope>NUCLEOTIDE SEQUENCE [LARGE SCALE GENOMIC DNA]</scope>
    <source>
        <strain evidence="2">mPRGC5</strain>
    </source>
</reference>
<accession>A0A5D6W368</accession>
<dbReference type="AlphaFoldDB" id="A0A5D6W368"/>
<protein>
    <submittedName>
        <fullName evidence="1">Uncharacterized protein</fullName>
    </submittedName>
</protein>
<name>A0A5D6W368_9FIRM</name>
<dbReference type="OrthoDB" id="1666677at2"/>
<evidence type="ECO:0000313" key="2">
    <source>
        <dbReference type="Proteomes" id="UP000323646"/>
    </source>
</evidence>
<comment type="caution">
    <text evidence="1">The sequence shown here is derived from an EMBL/GenBank/DDBJ whole genome shotgun (WGS) entry which is preliminary data.</text>
</comment>
<evidence type="ECO:0000313" key="1">
    <source>
        <dbReference type="EMBL" id="TYZ22901.1"/>
    </source>
</evidence>
<sequence>MTDVKKPVREALEQLKEKQSFESSYAEINKFQSLINTFAGLEYACELMADEISVKTGESREKVLEEFYRRAGILE</sequence>
<organism evidence="1 2">
    <name type="scientific">Selenomonas ruminis</name>
    <dbReference type="NCBI Taxonomy" id="2593411"/>
    <lineage>
        <taxon>Bacteria</taxon>
        <taxon>Bacillati</taxon>
        <taxon>Bacillota</taxon>
        <taxon>Negativicutes</taxon>
        <taxon>Selenomonadales</taxon>
        <taxon>Selenomonadaceae</taxon>
        <taxon>Selenomonas</taxon>
    </lineage>
</organism>
<dbReference type="Proteomes" id="UP000323646">
    <property type="component" value="Unassembled WGS sequence"/>
</dbReference>
<dbReference type="EMBL" id="VTOY01000004">
    <property type="protein sequence ID" value="TYZ22901.1"/>
    <property type="molecule type" value="Genomic_DNA"/>
</dbReference>
<dbReference type="RefSeq" id="WP_149171295.1">
    <property type="nucleotide sequence ID" value="NZ_VTOY01000004.1"/>
</dbReference>
<keyword evidence="2" id="KW-1185">Reference proteome</keyword>
<gene>
    <name evidence="1" type="ORF">FZ040_06695</name>
</gene>
<proteinExistence type="predicted"/>